<sequence length="127" mass="14167">MIPKSGKEYGGSERARGGSRGAAGRSCALPSKPEAGYLKDEIAFGVTGLVQVRTEAPPPFRSLFLEILQDLEKAKNTSDILEAKTKFHDKHLHEVRTNEQTLTRAVKHTALEFKKEARSKDTRRFTK</sequence>
<feature type="region of interest" description="Disordered" evidence="1">
    <location>
        <begin position="1"/>
        <end position="30"/>
    </location>
</feature>
<comment type="caution">
    <text evidence="2">The sequence shown here is derived from an EMBL/GenBank/DDBJ whole genome shotgun (WGS) entry which is preliminary data.</text>
</comment>
<organism evidence="2 3">
    <name type="scientific">Henosepilachna vigintioctopunctata</name>
    <dbReference type="NCBI Taxonomy" id="420089"/>
    <lineage>
        <taxon>Eukaryota</taxon>
        <taxon>Metazoa</taxon>
        <taxon>Ecdysozoa</taxon>
        <taxon>Arthropoda</taxon>
        <taxon>Hexapoda</taxon>
        <taxon>Insecta</taxon>
        <taxon>Pterygota</taxon>
        <taxon>Neoptera</taxon>
        <taxon>Endopterygota</taxon>
        <taxon>Coleoptera</taxon>
        <taxon>Polyphaga</taxon>
        <taxon>Cucujiformia</taxon>
        <taxon>Coccinelloidea</taxon>
        <taxon>Coccinellidae</taxon>
        <taxon>Epilachninae</taxon>
        <taxon>Epilachnini</taxon>
        <taxon>Henosepilachna</taxon>
    </lineage>
</organism>
<protein>
    <submittedName>
        <fullName evidence="2">Uncharacterized protein</fullName>
    </submittedName>
</protein>
<feature type="compositionally biased region" description="Basic and acidic residues" evidence="1">
    <location>
        <begin position="1"/>
        <end position="16"/>
    </location>
</feature>
<evidence type="ECO:0000256" key="1">
    <source>
        <dbReference type="SAM" id="MobiDB-lite"/>
    </source>
</evidence>
<keyword evidence="3" id="KW-1185">Reference proteome</keyword>
<dbReference type="Proteomes" id="UP001431783">
    <property type="component" value="Unassembled WGS sequence"/>
</dbReference>
<accession>A0AAW1VIE4</accession>
<proteinExistence type="predicted"/>
<name>A0AAW1VIE4_9CUCU</name>
<gene>
    <name evidence="2" type="ORF">WA026_018992</name>
</gene>
<evidence type="ECO:0000313" key="3">
    <source>
        <dbReference type="Proteomes" id="UP001431783"/>
    </source>
</evidence>
<dbReference type="AlphaFoldDB" id="A0AAW1VIE4"/>
<evidence type="ECO:0000313" key="2">
    <source>
        <dbReference type="EMBL" id="KAK9892187.1"/>
    </source>
</evidence>
<dbReference type="EMBL" id="JARQZJ010000133">
    <property type="protein sequence ID" value="KAK9892187.1"/>
    <property type="molecule type" value="Genomic_DNA"/>
</dbReference>
<reference evidence="2 3" key="1">
    <citation type="submission" date="2023-03" db="EMBL/GenBank/DDBJ databases">
        <title>Genome insight into feeding habits of ladybird beetles.</title>
        <authorList>
            <person name="Li H.-S."/>
            <person name="Huang Y.-H."/>
            <person name="Pang H."/>
        </authorList>
    </citation>
    <scope>NUCLEOTIDE SEQUENCE [LARGE SCALE GENOMIC DNA]</scope>
    <source>
        <strain evidence="2">SYSU_2023b</strain>
        <tissue evidence="2">Whole body</tissue>
    </source>
</reference>